<dbReference type="KEGG" id="ras:RAS_p170"/>
<dbReference type="AlphaFoldDB" id="A0A510GJF0"/>
<evidence type="ECO:0000256" key="1">
    <source>
        <dbReference type="SAM" id="Phobius"/>
    </source>
</evidence>
<name>A0A510GJF0_9RICK</name>
<keyword evidence="2" id="KW-0614">Plasmid</keyword>
<dbReference type="Proteomes" id="UP000321183">
    <property type="component" value="Plasmid pRA1"/>
</dbReference>
<accession>A0A510GJF0</accession>
<dbReference type="EMBL" id="AP019564">
    <property type="protein sequence ID" value="BBJ32421.1"/>
    <property type="molecule type" value="Genomic_DNA"/>
</dbReference>
<geneLocation type="plasmid" evidence="2 3">
    <name>pRA1</name>
</geneLocation>
<evidence type="ECO:0000313" key="2">
    <source>
        <dbReference type="EMBL" id="BBJ32421.1"/>
    </source>
</evidence>
<evidence type="ECO:0000313" key="3">
    <source>
        <dbReference type="Proteomes" id="UP000321183"/>
    </source>
</evidence>
<feature type="transmembrane region" description="Helical" evidence="1">
    <location>
        <begin position="12"/>
        <end position="32"/>
    </location>
</feature>
<reference evidence="2 3" key="1">
    <citation type="submission" date="2019-04" db="EMBL/GenBank/DDBJ databases">
        <title>Draft genome sequence of Rickettsia asiatica Maytaro1284.</title>
        <authorList>
            <person name="Thu M."/>
            <person name="Qiu Y."/>
            <person name="Nakao R."/>
        </authorList>
    </citation>
    <scope>NUCLEOTIDE SEQUENCE [LARGE SCALE GENOMIC DNA]</scope>
    <source>
        <strain evidence="2 3">Maytaro1284</strain>
        <plasmid evidence="2 3">pRA1</plasmid>
    </source>
</reference>
<keyword evidence="1" id="KW-1133">Transmembrane helix</keyword>
<protein>
    <submittedName>
        <fullName evidence="2">Uncharacterized protein</fullName>
    </submittedName>
</protein>
<sequence>MDLADANAILRSGAVLVYLPTFMANIFLTLPISDNVHCAELGCLNLINIFSFRLSWLVSIFNTII</sequence>
<gene>
    <name evidence="2" type="ORF">RAS_p170</name>
</gene>
<proteinExistence type="predicted"/>
<keyword evidence="3" id="KW-1185">Reference proteome</keyword>
<keyword evidence="1" id="KW-0812">Transmembrane</keyword>
<feature type="transmembrane region" description="Helical" evidence="1">
    <location>
        <begin position="44"/>
        <end position="64"/>
    </location>
</feature>
<organism evidence="2 3">
    <name type="scientific">Rickettsia asiatica</name>
    <dbReference type="NCBI Taxonomy" id="238800"/>
    <lineage>
        <taxon>Bacteria</taxon>
        <taxon>Pseudomonadati</taxon>
        <taxon>Pseudomonadota</taxon>
        <taxon>Alphaproteobacteria</taxon>
        <taxon>Rickettsiales</taxon>
        <taxon>Rickettsiaceae</taxon>
        <taxon>Rickettsieae</taxon>
        <taxon>Rickettsia</taxon>
        <taxon>spotted fever group</taxon>
    </lineage>
</organism>
<keyword evidence="1" id="KW-0472">Membrane</keyword>